<dbReference type="PROSITE" id="PS50862">
    <property type="entry name" value="AA_TRNA_LIGASE_II"/>
    <property type="match status" value="1"/>
</dbReference>
<feature type="domain" description="Aminoacyl-transfer RNA synthetases class-II family profile" evidence="14">
    <location>
        <begin position="305"/>
        <end position="631"/>
    </location>
</feature>
<gene>
    <name evidence="15" type="ORF">Agub_g2157</name>
</gene>
<accession>A0AAD3DIS0</accession>
<feature type="non-terminal residue" evidence="15">
    <location>
        <position position="642"/>
    </location>
</feature>
<evidence type="ECO:0000256" key="8">
    <source>
        <dbReference type="ARBA" id="ARBA00022917"/>
    </source>
</evidence>
<reference evidence="15 16" key="1">
    <citation type="journal article" date="2021" name="Sci. Rep.">
        <title>Genome sequencing of the multicellular alga Astrephomene provides insights into convergent evolution of germ-soma differentiation.</title>
        <authorList>
            <person name="Yamashita S."/>
            <person name="Yamamoto K."/>
            <person name="Matsuzaki R."/>
            <person name="Suzuki S."/>
            <person name="Yamaguchi H."/>
            <person name="Hirooka S."/>
            <person name="Minakuchi Y."/>
            <person name="Miyagishima S."/>
            <person name="Kawachi M."/>
            <person name="Toyoda A."/>
            <person name="Nozaki H."/>
        </authorList>
    </citation>
    <scope>NUCLEOTIDE SEQUENCE [LARGE SCALE GENOMIC DNA]</scope>
    <source>
        <strain evidence="15 16">NIES-4017</strain>
    </source>
</reference>
<keyword evidence="8" id="KW-0648">Protein biosynthesis</keyword>
<dbReference type="NCBIfam" id="TIGR00499">
    <property type="entry name" value="lysS_bact"/>
    <property type="match status" value="1"/>
</dbReference>
<evidence type="ECO:0000256" key="13">
    <source>
        <dbReference type="SAM" id="MobiDB-lite"/>
    </source>
</evidence>
<feature type="compositionally biased region" description="Basic and acidic residues" evidence="13">
    <location>
        <begin position="68"/>
        <end position="82"/>
    </location>
</feature>
<dbReference type="EC" id="6.1.1.6" evidence="3 12"/>
<evidence type="ECO:0000313" key="16">
    <source>
        <dbReference type="Proteomes" id="UP001054857"/>
    </source>
</evidence>
<keyword evidence="4" id="KW-0963">Cytoplasm</keyword>
<dbReference type="FunFam" id="3.30.930.10:FF:000238">
    <property type="entry name" value="Lysine--tRNA ligase"/>
    <property type="match status" value="1"/>
</dbReference>
<dbReference type="InterPro" id="IPR018149">
    <property type="entry name" value="Lys-tRNA-synth_II_C"/>
</dbReference>
<evidence type="ECO:0000256" key="4">
    <source>
        <dbReference type="ARBA" id="ARBA00022490"/>
    </source>
</evidence>
<dbReference type="PANTHER" id="PTHR42918">
    <property type="entry name" value="LYSYL-TRNA SYNTHETASE"/>
    <property type="match status" value="1"/>
</dbReference>
<dbReference type="SUPFAM" id="SSF50249">
    <property type="entry name" value="Nucleic acid-binding proteins"/>
    <property type="match status" value="1"/>
</dbReference>
<evidence type="ECO:0000256" key="1">
    <source>
        <dbReference type="ARBA" id="ARBA00004496"/>
    </source>
</evidence>
<evidence type="ECO:0000256" key="7">
    <source>
        <dbReference type="ARBA" id="ARBA00022840"/>
    </source>
</evidence>
<evidence type="ECO:0000256" key="11">
    <source>
        <dbReference type="ARBA" id="ARBA00048573"/>
    </source>
</evidence>
<dbReference type="InterPro" id="IPR006195">
    <property type="entry name" value="aa-tRNA-synth_II"/>
</dbReference>
<dbReference type="GO" id="GO:0006430">
    <property type="term" value="P:lysyl-tRNA aminoacylation"/>
    <property type="evidence" value="ECO:0007669"/>
    <property type="project" value="InterPro"/>
</dbReference>
<dbReference type="NCBIfam" id="NF001756">
    <property type="entry name" value="PRK00484.1"/>
    <property type="match status" value="1"/>
</dbReference>
<organism evidence="15 16">
    <name type="scientific">Astrephomene gubernaculifera</name>
    <dbReference type="NCBI Taxonomy" id="47775"/>
    <lineage>
        <taxon>Eukaryota</taxon>
        <taxon>Viridiplantae</taxon>
        <taxon>Chlorophyta</taxon>
        <taxon>core chlorophytes</taxon>
        <taxon>Chlorophyceae</taxon>
        <taxon>CS clade</taxon>
        <taxon>Chlamydomonadales</taxon>
        <taxon>Astrephomenaceae</taxon>
        <taxon>Astrephomene</taxon>
    </lineage>
</organism>
<dbReference type="Proteomes" id="UP001054857">
    <property type="component" value="Unassembled WGS sequence"/>
</dbReference>
<evidence type="ECO:0000313" key="15">
    <source>
        <dbReference type="EMBL" id="GFR41468.1"/>
    </source>
</evidence>
<dbReference type="InterPro" id="IPR045864">
    <property type="entry name" value="aa-tRNA-synth_II/BPL/LPL"/>
</dbReference>
<keyword evidence="16" id="KW-1185">Reference proteome</keyword>
<dbReference type="SUPFAM" id="SSF55681">
    <property type="entry name" value="Class II aaRS and biotin synthetases"/>
    <property type="match status" value="1"/>
</dbReference>
<dbReference type="HAMAP" id="MF_00252">
    <property type="entry name" value="Lys_tRNA_synth_class2"/>
    <property type="match status" value="1"/>
</dbReference>
<dbReference type="FunFam" id="2.40.50.140:FF:000050">
    <property type="entry name" value="Lysine--tRNA ligase"/>
    <property type="match status" value="1"/>
</dbReference>
<dbReference type="InterPro" id="IPR044136">
    <property type="entry name" value="Lys-tRNA-ligase_II_N"/>
</dbReference>
<dbReference type="GO" id="GO:0005829">
    <property type="term" value="C:cytosol"/>
    <property type="evidence" value="ECO:0007669"/>
    <property type="project" value="TreeGrafter"/>
</dbReference>
<dbReference type="EMBL" id="BMAR01000001">
    <property type="protein sequence ID" value="GFR41468.1"/>
    <property type="molecule type" value="Genomic_DNA"/>
</dbReference>
<dbReference type="InterPro" id="IPR034762">
    <property type="entry name" value="Lys-tRNA-ligase_II_bac/euk"/>
</dbReference>
<proteinExistence type="inferred from homology"/>
<keyword evidence="9" id="KW-0030">Aminoacyl-tRNA synthetase</keyword>
<keyword evidence="7" id="KW-0067">ATP-binding</keyword>
<dbReference type="Gene3D" id="2.40.50.140">
    <property type="entry name" value="Nucleic acid-binding proteins"/>
    <property type="match status" value="1"/>
</dbReference>
<comment type="catalytic activity">
    <reaction evidence="11 12">
        <text>tRNA(Lys) + L-lysine + ATP = L-lysyl-tRNA(Lys) + AMP + diphosphate</text>
        <dbReference type="Rhea" id="RHEA:20792"/>
        <dbReference type="Rhea" id="RHEA-COMP:9696"/>
        <dbReference type="Rhea" id="RHEA-COMP:9697"/>
        <dbReference type="ChEBI" id="CHEBI:30616"/>
        <dbReference type="ChEBI" id="CHEBI:32551"/>
        <dbReference type="ChEBI" id="CHEBI:33019"/>
        <dbReference type="ChEBI" id="CHEBI:78442"/>
        <dbReference type="ChEBI" id="CHEBI:78529"/>
        <dbReference type="ChEBI" id="CHEBI:456215"/>
        <dbReference type="EC" id="6.1.1.6"/>
    </reaction>
</comment>
<dbReference type="GO" id="GO:0005524">
    <property type="term" value="F:ATP binding"/>
    <property type="evidence" value="ECO:0007669"/>
    <property type="project" value="UniProtKB-KW"/>
</dbReference>
<dbReference type="CDD" id="cd00775">
    <property type="entry name" value="LysRS_core"/>
    <property type="match status" value="1"/>
</dbReference>
<keyword evidence="5" id="KW-0436">Ligase</keyword>
<dbReference type="GO" id="GO:0004824">
    <property type="term" value="F:lysine-tRNA ligase activity"/>
    <property type="evidence" value="ECO:0007669"/>
    <property type="project" value="UniProtKB-EC"/>
</dbReference>
<dbReference type="InterPro" id="IPR004365">
    <property type="entry name" value="NA-bd_OB_tRNA"/>
</dbReference>
<dbReference type="PRINTS" id="PR00982">
    <property type="entry name" value="TRNASYNTHLYS"/>
</dbReference>
<comment type="similarity">
    <text evidence="2">Belongs to the class-II aminoacyl-tRNA synthetase family.</text>
</comment>
<dbReference type="PANTHER" id="PTHR42918:SF9">
    <property type="entry name" value="LYSINE--TRNA LIGASE"/>
    <property type="match status" value="1"/>
</dbReference>
<dbReference type="Pfam" id="PF01336">
    <property type="entry name" value="tRNA_anti-codon"/>
    <property type="match status" value="1"/>
</dbReference>
<evidence type="ECO:0000256" key="2">
    <source>
        <dbReference type="ARBA" id="ARBA00008226"/>
    </source>
</evidence>
<dbReference type="InterPro" id="IPR012340">
    <property type="entry name" value="NA-bd_OB-fold"/>
</dbReference>
<dbReference type="AlphaFoldDB" id="A0AAD3DIS0"/>
<keyword evidence="6" id="KW-0547">Nucleotide-binding</keyword>
<dbReference type="GO" id="GO:0000049">
    <property type="term" value="F:tRNA binding"/>
    <property type="evidence" value="ECO:0007669"/>
    <property type="project" value="TreeGrafter"/>
</dbReference>
<evidence type="ECO:0000256" key="10">
    <source>
        <dbReference type="ARBA" id="ARBA00030563"/>
    </source>
</evidence>
<dbReference type="InterPro" id="IPR002313">
    <property type="entry name" value="Lys-tRNA-ligase_II"/>
</dbReference>
<feature type="region of interest" description="Disordered" evidence="13">
    <location>
        <begin position="68"/>
        <end position="128"/>
    </location>
</feature>
<evidence type="ECO:0000256" key="5">
    <source>
        <dbReference type="ARBA" id="ARBA00022598"/>
    </source>
</evidence>
<feature type="compositionally biased region" description="Basic and acidic residues" evidence="13">
    <location>
        <begin position="90"/>
        <end position="100"/>
    </location>
</feature>
<dbReference type="CDD" id="cd04322">
    <property type="entry name" value="LysRS_N"/>
    <property type="match status" value="1"/>
</dbReference>
<name>A0AAD3DIS0_9CHLO</name>
<dbReference type="InterPro" id="IPR004364">
    <property type="entry name" value="Aa-tRNA-synt_II"/>
</dbReference>
<evidence type="ECO:0000259" key="14">
    <source>
        <dbReference type="PROSITE" id="PS50862"/>
    </source>
</evidence>
<evidence type="ECO:0000256" key="6">
    <source>
        <dbReference type="ARBA" id="ARBA00022741"/>
    </source>
</evidence>
<dbReference type="PIRSF" id="PIRSF039101">
    <property type="entry name" value="LysRS2"/>
    <property type="match status" value="1"/>
</dbReference>
<protein>
    <recommendedName>
        <fullName evidence="3 12">Lysine--tRNA ligase</fullName>
        <ecNumber evidence="3 12">6.1.1.6</ecNumber>
    </recommendedName>
    <alternativeName>
        <fullName evidence="10 12">Lysyl-tRNA synthetase</fullName>
    </alternativeName>
</protein>
<evidence type="ECO:0000256" key="3">
    <source>
        <dbReference type="ARBA" id="ARBA00013166"/>
    </source>
</evidence>
<sequence>LDRLCRYSLRVYTRLASTEGPLSSLAAAASSQYAPARPAPFFENRWLALISKMTTTEYVLPDQWSEDLKDEKGEPMSKSEFKKRQKAKRVAAEKAEKEAAKAAAAAAAPPKAPKEDGPALEDDSSEITDPTAYFENRVRYINAKKGKGVNPYPHKFNVTMSLPDYVAKYGSLEAGQQETETTVAVAGRVSSKRASGAKLLFYDMKADGVKIQIMADARNSDLSLEAFTAVHNECKRGDIVGVEGFPGKSKKGELSIFPRKFVVLSPCLHMPPSLHFGLKDQETRYRQRYLDLMVNNEVRSIFFTRSRIIQFVRRFLDTRGFLEVETPMMNMIPGGAAARPFITHHNDLDMQLYMRIAPELFLKMLVIGGLERVYEIGRQFRNEGIDLTHNPEFTTCEFYQAYADYKDLMDMTETMISQMVLEIKGSYKIQYHPEGPEKPAIEIDFTPPWRRISMVSGLEECLGTKLPTDLESEETRQLLADLCVKHNVNCPAPQTAARLLDKLVGEFLEEQCVNPTFICDHPQLMSPLAKWHRELPGMTERFELFINKREVCNAYTELNDPIKQRDLFQDQAKAKSAGDDEAMFIDENFCTALEYGLPPTGGWGMGIDRMTMLLTDTCNIKEVLLFPAMKPEETGPKKDADK</sequence>
<evidence type="ECO:0000256" key="9">
    <source>
        <dbReference type="ARBA" id="ARBA00023146"/>
    </source>
</evidence>
<comment type="caution">
    <text evidence="15">The sequence shown here is derived from an EMBL/GenBank/DDBJ whole genome shotgun (WGS) entry which is preliminary data.</text>
</comment>
<dbReference type="Pfam" id="PF00152">
    <property type="entry name" value="tRNA-synt_2"/>
    <property type="match status" value="1"/>
</dbReference>
<dbReference type="Gene3D" id="3.30.930.10">
    <property type="entry name" value="Bira Bifunctional Protein, Domain 2"/>
    <property type="match status" value="1"/>
</dbReference>
<comment type="subcellular location">
    <subcellularLocation>
        <location evidence="1">Cytoplasm</location>
    </subcellularLocation>
</comment>
<evidence type="ECO:0000256" key="12">
    <source>
        <dbReference type="RuleBase" id="RU003748"/>
    </source>
</evidence>